<reference evidence="1" key="1">
    <citation type="submission" date="2016-10" db="EMBL/GenBank/DDBJ databases">
        <title>Sequence of Gallionella enrichment culture.</title>
        <authorList>
            <person name="Poehlein A."/>
            <person name="Muehling M."/>
            <person name="Daniel R."/>
        </authorList>
    </citation>
    <scope>NUCLEOTIDE SEQUENCE</scope>
</reference>
<gene>
    <name evidence="1" type="ORF">GALL_525440</name>
</gene>
<evidence type="ECO:0000313" key="1">
    <source>
        <dbReference type="EMBL" id="OIQ65893.1"/>
    </source>
</evidence>
<accession>A0A1J5PQN1</accession>
<dbReference type="EMBL" id="MLJW01006981">
    <property type="protein sequence ID" value="OIQ65893.1"/>
    <property type="molecule type" value="Genomic_DNA"/>
</dbReference>
<comment type="caution">
    <text evidence="1">The sequence shown here is derived from an EMBL/GenBank/DDBJ whole genome shotgun (WGS) entry which is preliminary data.</text>
</comment>
<dbReference type="AlphaFoldDB" id="A0A1J5PQN1"/>
<proteinExistence type="predicted"/>
<organism evidence="1">
    <name type="scientific">mine drainage metagenome</name>
    <dbReference type="NCBI Taxonomy" id="410659"/>
    <lineage>
        <taxon>unclassified sequences</taxon>
        <taxon>metagenomes</taxon>
        <taxon>ecological metagenomes</taxon>
    </lineage>
</organism>
<sequence>MPKAQASSAPTLPLTKPHAATSMIAISSSLTARISRALSSLSASWPLVAENSTKGRMYKPAIRLTSRPGEIPPATR</sequence>
<protein>
    <submittedName>
        <fullName evidence="1">Uncharacterized protein</fullName>
    </submittedName>
</protein>
<name>A0A1J5PQN1_9ZZZZ</name>